<keyword evidence="3" id="KW-0175">Coiled coil</keyword>
<dbReference type="SUPFAM" id="SSF52540">
    <property type="entry name" value="P-loop containing nucleoside triphosphate hydrolases"/>
    <property type="match status" value="1"/>
</dbReference>
<dbReference type="PANTHER" id="PTHR23077">
    <property type="entry name" value="AAA-FAMILY ATPASE"/>
    <property type="match status" value="1"/>
</dbReference>
<sequence>MNDDVLASLRRAVEASPEDTGLRLHVAEMLLAAGRHTETIGEVNAVLQQEPTHEAALELLSRTVAALTSASAAAASAASGAPSAGPATEPGPVSDPEEPAAAAFDWTRAETEVGSDVPPPFVAEPQLAAGEGREGVAPLEPETPPVTLKDVGGLEAVKKRLDESFMQPMKNAELAKAFGKSLRGGLLLYGPPGCGKTFLARAVAGELGAVFMSVTMTDILDPYHGVTEKNMKAVFDSARAHSPTVLFLDEVDAIGMKRSGLGHHAMIRQMVNQLLIEMDSMAGNNDGLYLLAATNHPWDLDEALLRPGRLDRTLLVTPPDFEARRTILEYHLRDRPLAGIDLTSIASRTEMFSGADLAHICVTAAEKAMTESIQANRICPISMTHIDAALEEIGPSTLAWLESSRNVVKFSNDHGRYNDLAEYLRSRSIL</sequence>
<dbReference type="SUPFAM" id="SSF48452">
    <property type="entry name" value="TPR-like"/>
    <property type="match status" value="1"/>
</dbReference>
<dbReference type="Proteomes" id="UP000680588">
    <property type="component" value="Chromosome"/>
</dbReference>
<comment type="similarity">
    <text evidence="4">Belongs to the AAA ATPase family.</text>
</comment>
<evidence type="ECO:0000256" key="2">
    <source>
        <dbReference type="ARBA" id="ARBA00022840"/>
    </source>
</evidence>
<dbReference type="FunFam" id="3.40.50.300:FF:001025">
    <property type="entry name" value="ATPase family, AAA domain-containing 2B"/>
    <property type="match status" value="1"/>
</dbReference>
<dbReference type="InterPro" id="IPR011990">
    <property type="entry name" value="TPR-like_helical_dom_sf"/>
</dbReference>
<evidence type="ECO:0000256" key="5">
    <source>
        <dbReference type="SAM" id="MobiDB-lite"/>
    </source>
</evidence>
<dbReference type="InterPro" id="IPR003960">
    <property type="entry name" value="ATPase_AAA_CS"/>
</dbReference>
<dbReference type="GO" id="GO:0005524">
    <property type="term" value="F:ATP binding"/>
    <property type="evidence" value="ECO:0007669"/>
    <property type="project" value="UniProtKB-KW"/>
</dbReference>
<dbReference type="Pfam" id="PF00004">
    <property type="entry name" value="AAA"/>
    <property type="match status" value="1"/>
</dbReference>
<dbReference type="SMART" id="SM00382">
    <property type="entry name" value="AAA"/>
    <property type="match status" value="1"/>
</dbReference>
<dbReference type="KEGG" id="asun:KG104_00945"/>
<dbReference type="EMBL" id="CP076456">
    <property type="protein sequence ID" value="QWQ36437.1"/>
    <property type="molecule type" value="Genomic_DNA"/>
</dbReference>
<dbReference type="InterPro" id="IPR050168">
    <property type="entry name" value="AAA_ATPase_domain"/>
</dbReference>
<gene>
    <name evidence="7" type="ORF">KG104_00945</name>
</gene>
<dbReference type="Gene3D" id="1.25.40.10">
    <property type="entry name" value="Tetratricopeptide repeat domain"/>
    <property type="match status" value="1"/>
</dbReference>
<dbReference type="AlphaFoldDB" id="A0A975S5Z1"/>
<protein>
    <submittedName>
        <fullName evidence="7">AAA family ATPase</fullName>
    </submittedName>
</protein>
<evidence type="ECO:0000313" key="7">
    <source>
        <dbReference type="EMBL" id="QWQ36437.1"/>
    </source>
</evidence>
<feature type="compositionally biased region" description="Low complexity" evidence="5">
    <location>
        <begin position="78"/>
        <end position="88"/>
    </location>
</feature>
<dbReference type="Pfam" id="PF17862">
    <property type="entry name" value="AAA_lid_3"/>
    <property type="match status" value="1"/>
</dbReference>
<evidence type="ECO:0000256" key="1">
    <source>
        <dbReference type="ARBA" id="ARBA00022741"/>
    </source>
</evidence>
<evidence type="ECO:0000256" key="3">
    <source>
        <dbReference type="ARBA" id="ARBA00023054"/>
    </source>
</evidence>
<feature type="region of interest" description="Disordered" evidence="5">
    <location>
        <begin position="78"/>
        <end position="99"/>
    </location>
</feature>
<dbReference type="Gene3D" id="1.10.8.60">
    <property type="match status" value="1"/>
</dbReference>
<dbReference type="InterPro" id="IPR003593">
    <property type="entry name" value="AAA+_ATPase"/>
</dbReference>
<name>A0A975S5Z1_9MICC</name>
<dbReference type="RefSeq" id="WP_207348594.1">
    <property type="nucleotide sequence ID" value="NZ_CP076456.1"/>
</dbReference>
<dbReference type="InterPro" id="IPR027417">
    <property type="entry name" value="P-loop_NTPase"/>
</dbReference>
<accession>A0A975S5Z1</accession>
<evidence type="ECO:0000259" key="6">
    <source>
        <dbReference type="SMART" id="SM00382"/>
    </source>
</evidence>
<dbReference type="GO" id="GO:0016887">
    <property type="term" value="F:ATP hydrolysis activity"/>
    <property type="evidence" value="ECO:0007669"/>
    <property type="project" value="InterPro"/>
</dbReference>
<keyword evidence="2 4" id="KW-0067">ATP-binding</keyword>
<keyword evidence="8" id="KW-1185">Reference proteome</keyword>
<dbReference type="CDD" id="cd19481">
    <property type="entry name" value="RecA-like_protease"/>
    <property type="match status" value="1"/>
</dbReference>
<dbReference type="InterPro" id="IPR003959">
    <property type="entry name" value="ATPase_AAA_core"/>
</dbReference>
<reference evidence="7" key="1">
    <citation type="submission" date="2021-06" db="EMBL/GenBank/DDBJ databases">
        <title>Novel species in genus Arthrobacter.</title>
        <authorList>
            <person name="Zhang G."/>
        </authorList>
    </citation>
    <scope>NUCLEOTIDE SEQUENCE</scope>
    <source>
        <strain evidence="7">Zg-ZUI122</strain>
    </source>
</reference>
<dbReference type="PROSITE" id="PS00674">
    <property type="entry name" value="AAA"/>
    <property type="match status" value="1"/>
</dbReference>
<proteinExistence type="inferred from homology"/>
<organism evidence="7 8">
    <name type="scientific">Arthrobacter sunyaminii</name>
    <dbReference type="NCBI Taxonomy" id="2816859"/>
    <lineage>
        <taxon>Bacteria</taxon>
        <taxon>Bacillati</taxon>
        <taxon>Actinomycetota</taxon>
        <taxon>Actinomycetes</taxon>
        <taxon>Micrococcales</taxon>
        <taxon>Micrococcaceae</taxon>
        <taxon>Arthrobacter</taxon>
    </lineage>
</organism>
<evidence type="ECO:0000256" key="4">
    <source>
        <dbReference type="RuleBase" id="RU003651"/>
    </source>
</evidence>
<feature type="domain" description="AAA+ ATPase" evidence="6">
    <location>
        <begin position="182"/>
        <end position="320"/>
    </location>
</feature>
<dbReference type="Gene3D" id="3.40.50.300">
    <property type="entry name" value="P-loop containing nucleotide triphosphate hydrolases"/>
    <property type="match status" value="1"/>
</dbReference>
<keyword evidence="1 4" id="KW-0547">Nucleotide-binding</keyword>
<evidence type="ECO:0000313" key="8">
    <source>
        <dbReference type="Proteomes" id="UP000680588"/>
    </source>
</evidence>
<dbReference type="InterPro" id="IPR041569">
    <property type="entry name" value="AAA_lid_3"/>
</dbReference>
<dbReference type="PANTHER" id="PTHR23077:SF171">
    <property type="entry name" value="NUCLEAR VALOSIN-CONTAINING PROTEIN-LIKE"/>
    <property type="match status" value="1"/>
</dbReference>